<gene>
    <name evidence="1" type="ORF">UFOPK2000_01185</name>
</gene>
<name>A0A6J6JNC5_9ZZZZ</name>
<dbReference type="AlphaFoldDB" id="A0A6J6JNC5"/>
<reference evidence="1" key="1">
    <citation type="submission" date="2020-05" db="EMBL/GenBank/DDBJ databases">
        <authorList>
            <person name="Chiriac C."/>
            <person name="Salcher M."/>
            <person name="Ghai R."/>
            <person name="Kavagutti S V."/>
        </authorList>
    </citation>
    <scope>NUCLEOTIDE SEQUENCE</scope>
</reference>
<accession>A0A6J6JNC5</accession>
<proteinExistence type="predicted"/>
<evidence type="ECO:0000313" key="1">
    <source>
        <dbReference type="EMBL" id="CAB4638446.1"/>
    </source>
</evidence>
<dbReference type="EMBL" id="CAEZVK010000141">
    <property type="protein sequence ID" value="CAB4638446.1"/>
    <property type="molecule type" value="Genomic_DNA"/>
</dbReference>
<protein>
    <submittedName>
        <fullName evidence="1">Unannotated protein</fullName>
    </submittedName>
</protein>
<organism evidence="1">
    <name type="scientific">freshwater metagenome</name>
    <dbReference type="NCBI Taxonomy" id="449393"/>
    <lineage>
        <taxon>unclassified sequences</taxon>
        <taxon>metagenomes</taxon>
        <taxon>ecological metagenomes</taxon>
    </lineage>
</organism>
<sequence length="80" mass="8588">MVIDHDDLVDERASLNQLGANAFDNLPNRGFFVSCRNADRHRGGAFDPDEFVEVERAGDVGAGRAHLPIVGEKAPGGKAE</sequence>